<feature type="region of interest" description="Disordered" evidence="1">
    <location>
        <begin position="1"/>
        <end position="24"/>
    </location>
</feature>
<evidence type="ECO:0000313" key="2">
    <source>
        <dbReference type="EMBL" id="WVZ16119.1"/>
    </source>
</evidence>
<gene>
    <name evidence="2" type="ORF">V8G54_009101</name>
</gene>
<dbReference type="EMBL" id="CP144698">
    <property type="protein sequence ID" value="WVZ16119.1"/>
    <property type="molecule type" value="Genomic_DNA"/>
</dbReference>
<name>A0AAQ3S1S6_VIGMU</name>
<reference evidence="2 3" key="1">
    <citation type="journal article" date="2023" name="Life. Sci Alliance">
        <title>Evolutionary insights into 3D genome organization and epigenetic landscape of Vigna mungo.</title>
        <authorList>
            <person name="Junaid A."/>
            <person name="Singh B."/>
            <person name="Bhatia S."/>
        </authorList>
    </citation>
    <scope>NUCLEOTIDE SEQUENCE [LARGE SCALE GENOMIC DNA]</scope>
    <source>
        <strain evidence="2">Urdbean</strain>
    </source>
</reference>
<evidence type="ECO:0000313" key="3">
    <source>
        <dbReference type="Proteomes" id="UP001374535"/>
    </source>
</evidence>
<proteinExistence type="predicted"/>
<keyword evidence="3" id="KW-1185">Reference proteome</keyword>
<dbReference type="AlphaFoldDB" id="A0AAQ3S1S6"/>
<protein>
    <submittedName>
        <fullName evidence="2">Uncharacterized protein</fullName>
    </submittedName>
</protein>
<feature type="compositionally biased region" description="Basic and acidic residues" evidence="1">
    <location>
        <begin position="1"/>
        <end position="11"/>
    </location>
</feature>
<organism evidence="2 3">
    <name type="scientific">Vigna mungo</name>
    <name type="common">Black gram</name>
    <name type="synonym">Phaseolus mungo</name>
    <dbReference type="NCBI Taxonomy" id="3915"/>
    <lineage>
        <taxon>Eukaryota</taxon>
        <taxon>Viridiplantae</taxon>
        <taxon>Streptophyta</taxon>
        <taxon>Embryophyta</taxon>
        <taxon>Tracheophyta</taxon>
        <taxon>Spermatophyta</taxon>
        <taxon>Magnoliopsida</taxon>
        <taxon>eudicotyledons</taxon>
        <taxon>Gunneridae</taxon>
        <taxon>Pentapetalae</taxon>
        <taxon>rosids</taxon>
        <taxon>fabids</taxon>
        <taxon>Fabales</taxon>
        <taxon>Fabaceae</taxon>
        <taxon>Papilionoideae</taxon>
        <taxon>50 kb inversion clade</taxon>
        <taxon>NPAAA clade</taxon>
        <taxon>indigoferoid/millettioid clade</taxon>
        <taxon>Phaseoleae</taxon>
        <taxon>Vigna</taxon>
    </lineage>
</organism>
<sequence>MKPRRTAEAAARRPMLPETPTAPLGFDGGEVLLVVEGVPDSDGGEDGVEGVVGVVELAATTLICSFMPPAQCPALGHMKYLFPVADNAILLFPSLWFLMRLLELQLL</sequence>
<evidence type="ECO:0000256" key="1">
    <source>
        <dbReference type="SAM" id="MobiDB-lite"/>
    </source>
</evidence>
<accession>A0AAQ3S1S6</accession>
<dbReference type="Proteomes" id="UP001374535">
    <property type="component" value="Chromosome 3"/>
</dbReference>